<evidence type="ECO:0000313" key="1">
    <source>
        <dbReference type="EMBL" id="MEJ5978230.1"/>
    </source>
</evidence>
<dbReference type="Proteomes" id="UP001361239">
    <property type="component" value="Unassembled WGS sequence"/>
</dbReference>
<keyword evidence="2" id="KW-1185">Reference proteome</keyword>
<reference evidence="1 2" key="1">
    <citation type="submission" date="2024-03" db="EMBL/GenBank/DDBJ databases">
        <authorList>
            <person name="Jo J.-H."/>
        </authorList>
    </citation>
    <scope>NUCLEOTIDE SEQUENCE [LARGE SCALE GENOMIC DNA]</scope>
    <source>
        <strain evidence="1 2">PS1R-30</strain>
    </source>
</reference>
<evidence type="ECO:0000313" key="2">
    <source>
        <dbReference type="Proteomes" id="UP001361239"/>
    </source>
</evidence>
<organism evidence="1 2">
    <name type="scientific">Novosphingobium anseongense</name>
    <dbReference type="NCBI Taxonomy" id="3133436"/>
    <lineage>
        <taxon>Bacteria</taxon>
        <taxon>Pseudomonadati</taxon>
        <taxon>Pseudomonadota</taxon>
        <taxon>Alphaproteobacteria</taxon>
        <taxon>Sphingomonadales</taxon>
        <taxon>Sphingomonadaceae</taxon>
        <taxon>Novosphingobium</taxon>
    </lineage>
</organism>
<proteinExistence type="predicted"/>
<name>A0ABU8RYT2_9SPHN</name>
<sequence length="112" mass="12791">MRRIVSESESSGWAGRLFNKPNKVGLLNRAVLWHLQLCLRLLDRLGYHATAANVSAAIDALTEEALSVDEISQMDLYREERVRLILDLFAKHENITRPDDDDSNDAEKDLDR</sequence>
<protein>
    <submittedName>
        <fullName evidence="1">Uncharacterized protein</fullName>
    </submittedName>
</protein>
<dbReference type="EMBL" id="JBBHJZ010000003">
    <property type="protein sequence ID" value="MEJ5978230.1"/>
    <property type="molecule type" value="Genomic_DNA"/>
</dbReference>
<gene>
    <name evidence="1" type="ORF">WG901_16375</name>
</gene>
<comment type="caution">
    <text evidence="1">The sequence shown here is derived from an EMBL/GenBank/DDBJ whole genome shotgun (WGS) entry which is preliminary data.</text>
</comment>
<accession>A0ABU8RYT2</accession>
<dbReference type="RefSeq" id="WP_339588166.1">
    <property type="nucleotide sequence ID" value="NZ_JBBHJZ010000003.1"/>
</dbReference>